<organism evidence="2 3">
    <name type="scientific">Enteroscipio rubneri</name>
    <dbReference type="NCBI Taxonomy" id="2070686"/>
    <lineage>
        <taxon>Bacteria</taxon>
        <taxon>Bacillati</taxon>
        <taxon>Actinomycetota</taxon>
        <taxon>Coriobacteriia</taxon>
        <taxon>Eggerthellales</taxon>
        <taxon>Eggerthellaceae</taxon>
        <taxon>Enteroscipio</taxon>
    </lineage>
</organism>
<dbReference type="EMBL" id="PPEK01000007">
    <property type="protein sequence ID" value="PNV67558.1"/>
    <property type="molecule type" value="Genomic_DNA"/>
</dbReference>
<gene>
    <name evidence="2" type="ORF">C2L71_07015</name>
</gene>
<dbReference type="AlphaFoldDB" id="A0A2K2UBH7"/>
<dbReference type="GO" id="GO:0016462">
    <property type="term" value="F:pyrophosphatase activity"/>
    <property type="evidence" value="ECO:0007669"/>
    <property type="project" value="TreeGrafter"/>
</dbReference>
<dbReference type="PANTHER" id="PTHR30005:SF13">
    <property type="entry name" value="EXOPOLYPHOSPHATASE 2"/>
    <property type="match status" value="1"/>
</dbReference>
<dbReference type="PANTHER" id="PTHR30005">
    <property type="entry name" value="EXOPOLYPHOSPHATASE"/>
    <property type="match status" value="1"/>
</dbReference>
<dbReference type="Pfam" id="PF02541">
    <property type="entry name" value="Ppx-GppA"/>
    <property type="match status" value="1"/>
</dbReference>
<dbReference type="Gene3D" id="3.30.420.40">
    <property type="match status" value="1"/>
</dbReference>
<dbReference type="CDD" id="cd24054">
    <property type="entry name" value="ASKHA_NBD_AaPPX-GppA_MtPPX2-like"/>
    <property type="match status" value="1"/>
</dbReference>
<protein>
    <submittedName>
        <fullName evidence="2">Exopolyphosphatase</fullName>
    </submittedName>
</protein>
<dbReference type="InterPro" id="IPR003695">
    <property type="entry name" value="Ppx_GppA_N"/>
</dbReference>
<comment type="caution">
    <text evidence="2">The sequence shown here is derived from an EMBL/GenBank/DDBJ whole genome shotgun (WGS) entry which is preliminary data.</text>
</comment>
<keyword evidence="3" id="KW-1185">Reference proteome</keyword>
<dbReference type="Gene3D" id="3.30.420.150">
    <property type="entry name" value="Exopolyphosphatase. Domain 2"/>
    <property type="match status" value="1"/>
</dbReference>
<evidence type="ECO:0000313" key="2">
    <source>
        <dbReference type="EMBL" id="PNV67558.1"/>
    </source>
</evidence>
<feature type="domain" description="Ppx/GppA phosphatase N-terminal" evidence="1">
    <location>
        <begin position="31"/>
        <end position="325"/>
    </location>
</feature>
<dbReference type="SUPFAM" id="SSF53067">
    <property type="entry name" value="Actin-like ATPase domain"/>
    <property type="match status" value="2"/>
</dbReference>
<accession>A0A2K2UBH7</accession>
<name>A0A2K2UBH7_9ACTN</name>
<dbReference type="InterPro" id="IPR043129">
    <property type="entry name" value="ATPase_NBD"/>
</dbReference>
<dbReference type="Proteomes" id="UP000236197">
    <property type="component" value="Unassembled WGS sequence"/>
</dbReference>
<dbReference type="OrthoDB" id="9793035at2"/>
<sequence>MIPNGRCGTAMSAPGRYAAIDIGTVTCRMLVADIDERGRLTELDREYAITNLGEGVDASGVLRPEAMRRVVDAIVRFQEVLAAYKAPDAPDVRVTAVATSAARDADNSEEFGALLRDAGIELTVIPGEREAALSFAGASCEFGGERLIVVDIGGGSTEVIVGTAGCEPDRMHSFDIGCRRVTEKFLASDPPSKDELAAARSWIAKGMHPFFERLRVADHVPNRLVAVAGTATTVVSVHEHMKVYDATRVHKAIVARPMLDSVYDELRCAPLAERQKIVGLDPGRAPVIVAGMIILQTVLDLAGFDSFTVSETDILHGIVLREAEREQARTSKIAASSDDVLP</sequence>
<evidence type="ECO:0000259" key="1">
    <source>
        <dbReference type="Pfam" id="PF02541"/>
    </source>
</evidence>
<evidence type="ECO:0000313" key="3">
    <source>
        <dbReference type="Proteomes" id="UP000236197"/>
    </source>
</evidence>
<dbReference type="InterPro" id="IPR050273">
    <property type="entry name" value="GppA/Ppx_hydrolase"/>
</dbReference>
<reference evidence="3" key="1">
    <citation type="submission" date="2018-01" db="EMBL/GenBank/DDBJ databases">
        <title>Rubneribacter badeniensis gen. nov., sp. nov., and Colonibacter rubneri, gen. nov., sp. nov., WGS of new members of the Eggerthellaceae.</title>
        <authorList>
            <person name="Danylec N."/>
            <person name="Stoll D.A."/>
            <person name="Doetsch A."/>
            <person name="Kulling S.E."/>
            <person name="Huch M."/>
        </authorList>
    </citation>
    <scope>NUCLEOTIDE SEQUENCE [LARGE SCALE GENOMIC DNA]</scope>
    <source>
        <strain evidence="3">ResAG-96</strain>
    </source>
</reference>
<proteinExistence type="predicted"/>